<dbReference type="InterPro" id="IPR002771">
    <property type="entry name" value="Multi_antbiot-R_MarC"/>
</dbReference>
<feature type="transmembrane region" description="Helical" evidence="7">
    <location>
        <begin position="112"/>
        <end position="134"/>
    </location>
</feature>
<comment type="similarity">
    <text evidence="2 7">Belongs to the UPF0056 (MarC) family.</text>
</comment>
<dbReference type="Proteomes" id="UP000231267">
    <property type="component" value="Unassembled WGS sequence"/>
</dbReference>
<evidence type="ECO:0000256" key="6">
    <source>
        <dbReference type="ARBA" id="ARBA00023136"/>
    </source>
</evidence>
<evidence type="ECO:0000256" key="7">
    <source>
        <dbReference type="RuleBase" id="RU362048"/>
    </source>
</evidence>
<keyword evidence="5 7" id="KW-1133">Transmembrane helix</keyword>
<feature type="transmembrane region" description="Helical" evidence="7">
    <location>
        <begin position="181"/>
        <end position="199"/>
    </location>
</feature>
<evidence type="ECO:0000256" key="5">
    <source>
        <dbReference type="ARBA" id="ARBA00022989"/>
    </source>
</evidence>
<protein>
    <recommendedName>
        <fullName evidence="7">UPF0056 membrane protein</fullName>
    </recommendedName>
</protein>
<comment type="subcellular location">
    <subcellularLocation>
        <location evidence="1 7">Cell membrane</location>
        <topology evidence="1 7">Multi-pass membrane protein</topology>
    </subcellularLocation>
</comment>
<sequence length="204" mass="22159">MSEFYLLVKIYILAFIPVFVAVNAVSVLPIFVGLTADLKPKKRNEVLSRSILTATLIAMAFIFVGKIVFNVLGVTVADFKIAGGILLFIMSVGYLLPGGIQRGKYIEKEDVGVFPLGTPLITGPAVLTTCLVLRDEYGLMPTLVSLIANVLVVWFIFANAGRIIKFLGKSGSRAFSKVGDILLAAFAVMMVRNGAIEIIRDFLR</sequence>
<dbReference type="EMBL" id="PFGP01000043">
    <property type="protein sequence ID" value="PIW66644.1"/>
    <property type="molecule type" value="Genomic_DNA"/>
</dbReference>
<feature type="transmembrane region" description="Helical" evidence="7">
    <location>
        <begin position="140"/>
        <end position="160"/>
    </location>
</feature>
<evidence type="ECO:0000256" key="4">
    <source>
        <dbReference type="ARBA" id="ARBA00022692"/>
    </source>
</evidence>
<evidence type="ECO:0000256" key="1">
    <source>
        <dbReference type="ARBA" id="ARBA00004651"/>
    </source>
</evidence>
<feature type="transmembrane region" description="Helical" evidence="7">
    <location>
        <begin position="46"/>
        <end position="69"/>
    </location>
</feature>
<feature type="transmembrane region" description="Helical" evidence="7">
    <location>
        <begin position="81"/>
        <end position="100"/>
    </location>
</feature>
<keyword evidence="3" id="KW-1003">Cell membrane</keyword>
<dbReference type="Pfam" id="PF01914">
    <property type="entry name" value="MarC"/>
    <property type="match status" value="1"/>
</dbReference>
<feature type="transmembrane region" description="Helical" evidence="7">
    <location>
        <begin position="12"/>
        <end position="34"/>
    </location>
</feature>
<evidence type="ECO:0000256" key="2">
    <source>
        <dbReference type="ARBA" id="ARBA00009784"/>
    </source>
</evidence>
<evidence type="ECO:0000256" key="3">
    <source>
        <dbReference type="ARBA" id="ARBA00022475"/>
    </source>
</evidence>
<dbReference type="AlphaFoldDB" id="A0A2J0LIG5"/>
<evidence type="ECO:0000313" key="8">
    <source>
        <dbReference type="EMBL" id="PIW66644.1"/>
    </source>
</evidence>
<keyword evidence="6 7" id="KW-0472">Membrane</keyword>
<proteinExistence type="inferred from homology"/>
<comment type="caution">
    <text evidence="8">The sequence shown here is derived from an EMBL/GenBank/DDBJ whole genome shotgun (WGS) entry which is preliminary data.</text>
</comment>
<evidence type="ECO:0000313" key="9">
    <source>
        <dbReference type="Proteomes" id="UP000231267"/>
    </source>
</evidence>
<keyword evidence="4 7" id="KW-0812">Transmembrane</keyword>
<dbReference type="GO" id="GO:0005886">
    <property type="term" value="C:plasma membrane"/>
    <property type="evidence" value="ECO:0007669"/>
    <property type="project" value="UniProtKB-SubCell"/>
</dbReference>
<dbReference type="NCBIfam" id="TIGR00427">
    <property type="entry name" value="NAAT family transporter"/>
    <property type="match status" value="1"/>
</dbReference>
<dbReference type="PANTHER" id="PTHR33508">
    <property type="entry name" value="UPF0056 MEMBRANE PROTEIN YHCE"/>
    <property type="match status" value="1"/>
</dbReference>
<name>A0A2J0LIG5_9BACT</name>
<organism evidence="8 9">
    <name type="scientific">Candidatus Taenaricola geysiri</name>
    <dbReference type="NCBI Taxonomy" id="1974752"/>
    <lineage>
        <taxon>Bacteria</taxon>
        <taxon>Pseudomonadati</taxon>
        <taxon>Candidatus Omnitrophota</taxon>
        <taxon>Candidatus Taenaricola</taxon>
    </lineage>
</organism>
<dbReference type="PANTHER" id="PTHR33508:SF1">
    <property type="entry name" value="UPF0056 MEMBRANE PROTEIN YHCE"/>
    <property type="match status" value="1"/>
</dbReference>
<reference evidence="8 9" key="1">
    <citation type="submission" date="2017-09" db="EMBL/GenBank/DDBJ databases">
        <title>Depth-based differentiation of microbial function through sediment-hosted aquifers and enrichment of novel symbionts in the deep terrestrial subsurface.</title>
        <authorList>
            <person name="Probst A.J."/>
            <person name="Ladd B."/>
            <person name="Jarett J.K."/>
            <person name="Geller-Mcgrath D.E."/>
            <person name="Sieber C.M."/>
            <person name="Emerson J.B."/>
            <person name="Anantharaman K."/>
            <person name="Thomas B.C."/>
            <person name="Malmstrom R."/>
            <person name="Stieglmeier M."/>
            <person name="Klingl A."/>
            <person name="Woyke T."/>
            <person name="Ryan C.M."/>
            <person name="Banfield J.F."/>
        </authorList>
    </citation>
    <scope>NUCLEOTIDE SEQUENCE [LARGE SCALE GENOMIC DNA]</scope>
    <source>
        <strain evidence="8">CG12_big_fil_rev_8_21_14_0_65_43_15</strain>
    </source>
</reference>
<gene>
    <name evidence="8" type="ORF">COW11_02230</name>
</gene>
<accession>A0A2J0LIG5</accession>